<organism evidence="2 3">
    <name type="scientific">Vibrio phage vB_VspP_pVa5</name>
    <dbReference type="NCBI Taxonomy" id="1913109"/>
    <lineage>
        <taxon>Viruses</taxon>
        <taxon>Duplodnaviria</taxon>
        <taxon>Heunggongvirae</taxon>
        <taxon>Uroviricota</taxon>
        <taxon>Caudoviricetes</taxon>
        <taxon>Schitoviridae</taxon>
        <taxon>Pontosvirinae</taxon>
        <taxon>Galateavirus</taxon>
        <taxon>Galateavirus PVA5</taxon>
    </lineage>
</organism>
<reference evidence="2 3" key="1">
    <citation type="journal article" date="2017" name="Viruses">
        <title>Stumbling across the Same Phage: Comparative Genomics of Widespread Temperate Phages Infecting the Fish Pathogen Vibrio anguillarum.</title>
        <authorList>
            <person name="Kalatzis P.G."/>
            <person name="Rorbo N.I."/>
            <person name="Castillo D."/>
            <person name="Mauritzen J.J."/>
            <person name="Jorgensen J."/>
            <person name="Kokkari C."/>
            <person name="Zhang F."/>
            <person name="Katharios P."/>
            <person name="Middelboe M."/>
        </authorList>
    </citation>
    <scope>NUCLEOTIDE SEQUENCE [LARGE SCALE GENOMIC DNA]</scope>
</reference>
<accession>A0A1J0GV58</accession>
<keyword evidence="1" id="KW-0812">Transmembrane</keyword>
<keyword evidence="1" id="KW-0472">Membrane</keyword>
<feature type="transmembrane region" description="Helical" evidence="1">
    <location>
        <begin position="6"/>
        <end position="26"/>
    </location>
</feature>
<evidence type="ECO:0000313" key="3">
    <source>
        <dbReference type="Proteomes" id="UP000225978"/>
    </source>
</evidence>
<sequence length="138" mass="15922">MSNLFVAVLVAAPVIALFAYLCMLMFHSCGKPDSQMNHKRYGLVYKPVIVTDKIDGSQRYAVRVYALWGLRETEWFLRETSRHKDWDVCSFRNANRVFFKTSEGVTSLIKNLTPPEDQVTVETRTVEELKLEDLLSDD</sequence>
<evidence type="ECO:0000256" key="1">
    <source>
        <dbReference type="SAM" id="Phobius"/>
    </source>
</evidence>
<gene>
    <name evidence="2" type="ORF">vBVspPpVa5_0072</name>
</gene>
<keyword evidence="3" id="KW-1185">Reference proteome</keyword>
<evidence type="ECO:0000313" key="2">
    <source>
        <dbReference type="EMBL" id="APC46063.1"/>
    </source>
</evidence>
<keyword evidence="1" id="KW-1133">Transmembrane helix</keyword>
<proteinExistence type="predicted"/>
<dbReference type="EMBL" id="KX889068">
    <property type="protein sequence ID" value="APC46063.1"/>
    <property type="molecule type" value="Genomic_DNA"/>
</dbReference>
<dbReference type="Proteomes" id="UP000225978">
    <property type="component" value="Segment"/>
</dbReference>
<protein>
    <submittedName>
        <fullName evidence="2">Uncharacterized protein</fullName>
    </submittedName>
</protein>
<name>A0A1J0GV58_9CAUD</name>